<organism evidence="2 3">
    <name type="scientific">Pseudomonas fluorescens</name>
    <dbReference type="NCBI Taxonomy" id="294"/>
    <lineage>
        <taxon>Bacteria</taxon>
        <taxon>Pseudomonadati</taxon>
        <taxon>Pseudomonadota</taxon>
        <taxon>Gammaproteobacteria</taxon>
        <taxon>Pseudomonadales</taxon>
        <taxon>Pseudomonadaceae</taxon>
        <taxon>Pseudomonas</taxon>
    </lineage>
</organism>
<dbReference type="GO" id="GO:0043565">
    <property type="term" value="F:sequence-specific DNA binding"/>
    <property type="evidence" value="ECO:0007669"/>
    <property type="project" value="InterPro"/>
</dbReference>
<dbReference type="InterPro" id="IPR036390">
    <property type="entry name" value="WH_DNA-bd_sf"/>
</dbReference>
<accession>A0A5E6WZJ7</accession>
<evidence type="ECO:0000313" key="3">
    <source>
        <dbReference type="Proteomes" id="UP000326241"/>
    </source>
</evidence>
<evidence type="ECO:0000259" key="1">
    <source>
        <dbReference type="PROSITE" id="PS50956"/>
    </source>
</evidence>
<dbReference type="Gene3D" id="1.10.10.10">
    <property type="entry name" value="Winged helix-like DNA-binding domain superfamily/Winged helix DNA-binding domain"/>
    <property type="match status" value="1"/>
</dbReference>
<dbReference type="SUPFAM" id="SSF46785">
    <property type="entry name" value="Winged helix' DNA-binding domain"/>
    <property type="match status" value="1"/>
</dbReference>
<dbReference type="PROSITE" id="PS50956">
    <property type="entry name" value="HTH_ASNC_2"/>
    <property type="match status" value="1"/>
</dbReference>
<dbReference type="Proteomes" id="UP000326241">
    <property type="component" value="Unassembled WGS sequence"/>
</dbReference>
<name>A0A5E6WZJ7_PSEFL</name>
<feature type="domain" description="HTH asnC-type" evidence="1">
    <location>
        <begin position="11"/>
        <end position="52"/>
    </location>
</feature>
<dbReference type="PRINTS" id="PR00033">
    <property type="entry name" value="HTHASNC"/>
</dbReference>
<sequence length="52" mass="6103">MQKKISKRISLDETDLAILELLQEDASISNAELSERLSLSLTPCWRRRKRME</sequence>
<proteinExistence type="predicted"/>
<dbReference type="InterPro" id="IPR036388">
    <property type="entry name" value="WH-like_DNA-bd_sf"/>
</dbReference>
<evidence type="ECO:0000313" key="2">
    <source>
        <dbReference type="EMBL" id="VVN34712.1"/>
    </source>
</evidence>
<dbReference type="Pfam" id="PF13404">
    <property type="entry name" value="HTH_AsnC-type"/>
    <property type="match status" value="1"/>
</dbReference>
<protein>
    <recommendedName>
        <fullName evidence="1">HTH asnC-type domain-containing protein</fullName>
    </recommendedName>
</protein>
<dbReference type="EMBL" id="CABVGZ010000077">
    <property type="protein sequence ID" value="VVN34712.1"/>
    <property type="molecule type" value="Genomic_DNA"/>
</dbReference>
<gene>
    <name evidence="2" type="ORF">PS624_05042</name>
</gene>
<dbReference type="AlphaFoldDB" id="A0A5E6WZJ7"/>
<dbReference type="InterPro" id="IPR000485">
    <property type="entry name" value="AsnC-type_HTH_dom"/>
</dbReference>
<reference evidence="2 3" key="1">
    <citation type="submission" date="2019-09" db="EMBL/GenBank/DDBJ databases">
        <authorList>
            <person name="Chandra G."/>
            <person name="Truman W A."/>
        </authorList>
    </citation>
    <scope>NUCLEOTIDE SEQUENCE [LARGE SCALE GENOMIC DNA]</scope>
    <source>
        <strain evidence="2">PS624</strain>
    </source>
</reference>